<proteinExistence type="predicted"/>
<dbReference type="RefSeq" id="WP_183389163.1">
    <property type="nucleotide sequence ID" value="NZ_JACHXM010000027.1"/>
</dbReference>
<dbReference type="EMBL" id="JACHXM010000027">
    <property type="protein sequence ID" value="MBB3142803.1"/>
    <property type="molecule type" value="Genomic_DNA"/>
</dbReference>
<gene>
    <name evidence="2" type="ORF">FHR96_003705</name>
</gene>
<comment type="caution">
    <text evidence="2">The sequence shown here is derived from an EMBL/GenBank/DDBJ whole genome shotgun (WGS) entry which is preliminary data.</text>
</comment>
<feature type="region of interest" description="Disordered" evidence="1">
    <location>
        <begin position="86"/>
        <end position="140"/>
    </location>
</feature>
<evidence type="ECO:0000256" key="1">
    <source>
        <dbReference type="SAM" id="MobiDB-lite"/>
    </source>
</evidence>
<evidence type="ECO:0000313" key="3">
    <source>
        <dbReference type="Proteomes" id="UP000525987"/>
    </source>
</evidence>
<sequence length="247" mass="26651">MTTSRDIDNRIRLSKWQAKVLTGVVSEHRQTRRGVPIMILQAYCNARATAEQDRVLNALVELRRLELVVVTGEAVWPSPGWMERVHPETATDDAPTNHSAADNLPPVRPKSRDTLRPAVGGAPKPVTRPAQPKGCDACASPPGQHHAPECPAVNAYQAGRIPEAPEVAGDGAGQALPAIEYPASVERIHPEEGVTIPPELFNRCAAMHLTLLEQAREDYAQGNQDAGQELRWLIETGEQLLAAGGGA</sequence>
<organism evidence="2 3">
    <name type="scientific">Halomonas organivorans</name>
    <dbReference type="NCBI Taxonomy" id="257772"/>
    <lineage>
        <taxon>Bacteria</taxon>
        <taxon>Pseudomonadati</taxon>
        <taxon>Pseudomonadota</taxon>
        <taxon>Gammaproteobacteria</taxon>
        <taxon>Oceanospirillales</taxon>
        <taxon>Halomonadaceae</taxon>
        <taxon>Halomonas</taxon>
    </lineage>
</organism>
<dbReference type="Proteomes" id="UP000525987">
    <property type="component" value="Unassembled WGS sequence"/>
</dbReference>
<name>A0A7W5G6Q0_9GAMM</name>
<keyword evidence="3" id="KW-1185">Reference proteome</keyword>
<reference evidence="2 3" key="1">
    <citation type="submission" date="2020-08" db="EMBL/GenBank/DDBJ databases">
        <title>Genomic Encyclopedia of Type Strains, Phase III (KMG-III): the genomes of soil and plant-associated and newly described type strains.</title>
        <authorList>
            <person name="Whitman W."/>
        </authorList>
    </citation>
    <scope>NUCLEOTIDE SEQUENCE [LARGE SCALE GENOMIC DNA]</scope>
    <source>
        <strain evidence="2 3">CECT 5995</strain>
    </source>
</reference>
<accession>A0A7W5G6Q0</accession>
<protein>
    <submittedName>
        <fullName evidence="2">Uncharacterized protein</fullName>
    </submittedName>
</protein>
<evidence type="ECO:0000313" key="2">
    <source>
        <dbReference type="EMBL" id="MBB3142803.1"/>
    </source>
</evidence>
<dbReference type="AlphaFoldDB" id="A0A7W5G6Q0"/>